<dbReference type="InterPro" id="IPR023016">
    <property type="entry name" value="HisA/PriA"/>
</dbReference>
<dbReference type="InterPro" id="IPR006062">
    <property type="entry name" value="His_biosynth"/>
</dbReference>
<keyword evidence="7 12" id="KW-0963">Cytoplasm</keyword>
<dbReference type="AlphaFoldDB" id="A0A1I0AVP1"/>
<dbReference type="GO" id="GO:0000162">
    <property type="term" value="P:L-tryptophan biosynthetic process"/>
    <property type="evidence" value="ECO:0007669"/>
    <property type="project" value="TreeGrafter"/>
</dbReference>
<feature type="active site" description="Proton donor" evidence="12">
    <location>
        <position position="129"/>
    </location>
</feature>
<dbReference type="RefSeq" id="WP_090867826.1">
    <property type="nucleotide sequence ID" value="NZ_FOHE01000004.1"/>
</dbReference>
<feature type="active site" description="Proton acceptor" evidence="12">
    <location>
        <position position="8"/>
    </location>
</feature>
<comment type="catalytic activity">
    <reaction evidence="1 12 14">
        <text>1-(5-phospho-beta-D-ribosyl)-5-[(5-phospho-beta-D-ribosylamino)methylideneamino]imidazole-4-carboxamide = 5-[(5-phospho-1-deoxy-D-ribulos-1-ylimino)methylamino]-1-(5-phospho-beta-D-ribosyl)imidazole-4-carboxamide</text>
        <dbReference type="Rhea" id="RHEA:15469"/>
        <dbReference type="ChEBI" id="CHEBI:58435"/>
        <dbReference type="ChEBI" id="CHEBI:58525"/>
        <dbReference type="EC" id="5.3.1.16"/>
    </reaction>
</comment>
<accession>A0A1I0AVP1</accession>
<evidence type="ECO:0000256" key="3">
    <source>
        <dbReference type="ARBA" id="ARBA00005133"/>
    </source>
</evidence>
<evidence type="ECO:0000256" key="12">
    <source>
        <dbReference type="HAMAP-Rule" id="MF_01014"/>
    </source>
</evidence>
<keyword evidence="10 12" id="KW-0413">Isomerase</keyword>
<comment type="similarity">
    <text evidence="4 12 13">Belongs to the HisA/HisF family.</text>
</comment>
<dbReference type="EMBL" id="FOHE01000004">
    <property type="protein sequence ID" value="SES98483.1"/>
    <property type="molecule type" value="Genomic_DNA"/>
</dbReference>
<reference evidence="15 16" key="1">
    <citation type="submission" date="2016-10" db="EMBL/GenBank/DDBJ databases">
        <authorList>
            <person name="de Groot N.N."/>
        </authorList>
    </citation>
    <scope>NUCLEOTIDE SEQUENCE [LARGE SCALE GENOMIC DNA]</scope>
    <source>
        <strain evidence="15 16">IBRC-M 10780</strain>
    </source>
</reference>
<evidence type="ECO:0000256" key="8">
    <source>
        <dbReference type="ARBA" id="ARBA00022605"/>
    </source>
</evidence>
<evidence type="ECO:0000256" key="13">
    <source>
        <dbReference type="RuleBase" id="RU003657"/>
    </source>
</evidence>
<evidence type="ECO:0000256" key="2">
    <source>
        <dbReference type="ARBA" id="ARBA00004496"/>
    </source>
</evidence>
<dbReference type="HAMAP" id="MF_01014">
    <property type="entry name" value="HisA"/>
    <property type="match status" value="1"/>
</dbReference>
<evidence type="ECO:0000256" key="14">
    <source>
        <dbReference type="RuleBase" id="RU003658"/>
    </source>
</evidence>
<keyword evidence="16" id="KW-1185">Reference proteome</keyword>
<keyword evidence="8 12" id="KW-0028">Amino-acid biosynthesis</keyword>
<dbReference type="SUPFAM" id="SSF51366">
    <property type="entry name" value="Ribulose-phoshate binding barrel"/>
    <property type="match status" value="1"/>
</dbReference>
<evidence type="ECO:0000256" key="6">
    <source>
        <dbReference type="ARBA" id="ARBA00018464"/>
    </source>
</evidence>
<evidence type="ECO:0000256" key="1">
    <source>
        <dbReference type="ARBA" id="ARBA00000901"/>
    </source>
</evidence>
<dbReference type="STRING" id="930131.SAMN05216389_10457"/>
<dbReference type="InterPro" id="IPR044524">
    <property type="entry name" value="Isoase_HisA-like"/>
</dbReference>
<gene>
    <name evidence="12" type="primary">hisA</name>
    <name evidence="15" type="ORF">SAMN05216389_10457</name>
</gene>
<sequence length="240" mass="25814">MILFPAIDIRGGNCVRLIQGDYDKEQVYSDSPIDMALRWQKKGAKFLHLVDLDGAKTGNASNQSVIHEIASETSIPVQVGGGIRSLEQINAYIAIGVDRVIIGTAAIDDKAFLRSAVEKYGTKIAVSIDARHGYVATNGWKHTSEVRALDLLKELVDIGVATIIYTDILKDGMLKGPNFAELQAMNDASSINVIASGGVSSKEDIEKLQSMNLYGAIIGKALYDGTLSFESLSEGDQHAS</sequence>
<dbReference type="OrthoDB" id="9807749at2"/>
<dbReference type="NCBIfam" id="TIGR00007">
    <property type="entry name" value="1-(5-phosphoribosyl)-5-[(5-phosphoribosylamino)methylideneamino]imidazole-4-carboxamide isomerase"/>
    <property type="match status" value="1"/>
</dbReference>
<evidence type="ECO:0000256" key="9">
    <source>
        <dbReference type="ARBA" id="ARBA00023102"/>
    </source>
</evidence>
<dbReference type="GO" id="GO:0005737">
    <property type="term" value="C:cytoplasm"/>
    <property type="evidence" value="ECO:0007669"/>
    <property type="project" value="UniProtKB-SubCell"/>
</dbReference>
<evidence type="ECO:0000256" key="11">
    <source>
        <dbReference type="ARBA" id="ARBA00030547"/>
    </source>
</evidence>
<dbReference type="FunFam" id="3.20.20.70:FF:000009">
    <property type="entry name" value="1-(5-phosphoribosyl)-5-[(5-phosphoribosylamino)methylideneamino] imidazole-4-carboxamide isomerase"/>
    <property type="match status" value="1"/>
</dbReference>
<name>A0A1I0AVP1_9BACI</name>
<dbReference type="EC" id="5.3.1.16" evidence="5 12"/>
<dbReference type="PANTHER" id="PTHR43090:SF2">
    <property type="entry name" value="1-(5-PHOSPHORIBOSYL)-5-[(5-PHOSPHORIBOSYLAMINO)METHYLIDENEAMINO] IMIDAZOLE-4-CARBOXAMIDE ISOMERASE"/>
    <property type="match status" value="1"/>
</dbReference>
<dbReference type="Gene3D" id="3.20.20.70">
    <property type="entry name" value="Aldolase class I"/>
    <property type="match status" value="1"/>
</dbReference>
<keyword evidence="9 12" id="KW-0368">Histidine biosynthesis</keyword>
<dbReference type="Proteomes" id="UP000198618">
    <property type="component" value="Unassembled WGS sequence"/>
</dbReference>
<evidence type="ECO:0000256" key="10">
    <source>
        <dbReference type="ARBA" id="ARBA00023235"/>
    </source>
</evidence>
<dbReference type="CDD" id="cd04732">
    <property type="entry name" value="HisA"/>
    <property type="match status" value="1"/>
</dbReference>
<dbReference type="InterPro" id="IPR013785">
    <property type="entry name" value="Aldolase_TIM"/>
</dbReference>
<dbReference type="UniPathway" id="UPA00031">
    <property type="reaction ID" value="UER00009"/>
</dbReference>
<proteinExistence type="inferred from homology"/>
<evidence type="ECO:0000256" key="7">
    <source>
        <dbReference type="ARBA" id="ARBA00022490"/>
    </source>
</evidence>
<dbReference type="PANTHER" id="PTHR43090">
    <property type="entry name" value="1-(5-PHOSPHORIBOSYL)-5-[(5-PHOSPHORIBOSYLAMINO)METHYLIDENEAMINO] IMIDAZOLE-4-CARBOXAMIDE ISOMERASE"/>
    <property type="match status" value="1"/>
</dbReference>
<comment type="subcellular location">
    <subcellularLocation>
        <location evidence="2 12 14">Cytoplasm</location>
    </subcellularLocation>
</comment>
<dbReference type="GO" id="GO:0003949">
    <property type="term" value="F:1-(5-phosphoribosyl)-5-[(5-phosphoribosylamino)methylideneamino]imidazole-4-carboxamide isomerase activity"/>
    <property type="evidence" value="ECO:0007669"/>
    <property type="project" value="UniProtKB-UniRule"/>
</dbReference>
<evidence type="ECO:0000256" key="5">
    <source>
        <dbReference type="ARBA" id="ARBA00012550"/>
    </source>
</evidence>
<comment type="pathway">
    <text evidence="3 12 14">Amino-acid biosynthesis; L-histidine biosynthesis; L-histidine from 5-phospho-alpha-D-ribose 1-diphosphate: step 4/9.</text>
</comment>
<protein>
    <recommendedName>
        <fullName evidence="6 12">1-(5-phosphoribosyl)-5-[(5-phosphoribosylamino)methylideneamino] imidazole-4-carboxamide isomerase</fullName>
        <ecNumber evidence="5 12">5.3.1.16</ecNumber>
    </recommendedName>
    <alternativeName>
        <fullName evidence="11 12">Phosphoribosylformimino-5-aminoimidazole carboxamide ribotide isomerase</fullName>
    </alternativeName>
</protein>
<evidence type="ECO:0000256" key="4">
    <source>
        <dbReference type="ARBA" id="ARBA00009667"/>
    </source>
</evidence>
<evidence type="ECO:0000313" key="16">
    <source>
        <dbReference type="Proteomes" id="UP000198618"/>
    </source>
</evidence>
<evidence type="ECO:0000313" key="15">
    <source>
        <dbReference type="EMBL" id="SES98483.1"/>
    </source>
</evidence>
<dbReference type="Pfam" id="PF00977">
    <property type="entry name" value="His_biosynth"/>
    <property type="match status" value="1"/>
</dbReference>
<dbReference type="GO" id="GO:0000105">
    <property type="term" value="P:L-histidine biosynthetic process"/>
    <property type="evidence" value="ECO:0007669"/>
    <property type="project" value="UniProtKB-UniRule"/>
</dbReference>
<organism evidence="15 16">
    <name type="scientific">Oceanobacillus limi</name>
    <dbReference type="NCBI Taxonomy" id="930131"/>
    <lineage>
        <taxon>Bacteria</taxon>
        <taxon>Bacillati</taxon>
        <taxon>Bacillota</taxon>
        <taxon>Bacilli</taxon>
        <taxon>Bacillales</taxon>
        <taxon>Bacillaceae</taxon>
        <taxon>Oceanobacillus</taxon>
    </lineage>
</organism>
<dbReference type="InterPro" id="IPR006063">
    <property type="entry name" value="HisA_bact_arch"/>
</dbReference>
<dbReference type="InterPro" id="IPR011060">
    <property type="entry name" value="RibuloseP-bd_barrel"/>
</dbReference>